<evidence type="ECO:0000256" key="2">
    <source>
        <dbReference type="ARBA" id="ARBA00001974"/>
    </source>
</evidence>
<dbReference type="SUPFAM" id="SSF69336">
    <property type="entry name" value="Alpha subunit of glutamate synthase, C-terminal domain"/>
    <property type="match status" value="1"/>
</dbReference>
<accession>A0A7J7LE70</accession>
<dbReference type="InterPro" id="IPR013785">
    <property type="entry name" value="Aldolase_TIM"/>
</dbReference>
<dbReference type="InterPro" id="IPR009051">
    <property type="entry name" value="Helical_ferredxn"/>
</dbReference>
<comment type="cofactor">
    <cofactor evidence="1">
        <name>FMN</name>
        <dbReference type="ChEBI" id="CHEBI:58210"/>
    </cofactor>
</comment>
<dbReference type="Pfam" id="PF04898">
    <property type="entry name" value="Glu_syn_central"/>
    <property type="match status" value="1"/>
</dbReference>
<dbReference type="GO" id="GO:0010181">
    <property type="term" value="F:FMN binding"/>
    <property type="evidence" value="ECO:0007669"/>
    <property type="project" value="InterPro"/>
</dbReference>
<dbReference type="Pfam" id="PF01645">
    <property type="entry name" value="Glu_synthase"/>
    <property type="match status" value="1"/>
</dbReference>
<comment type="pathway">
    <text evidence="4">Nitrogen metabolism.</text>
</comment>
<dbReference type="InterPro" id="IPR029055">
    <property type="entry name" value="Ntn_hydrolases_N"/>
</dbReference>
<evidence type="ECO:0000313" key="20">
    <source>
        <dbReference type="EMBL" id="KAF6140840.1"/>
    </source>
</evidence>
<evidence type="ECO:0000256" key="15">
    <source>
        <dbReference type="ARBA" id="ARBA00023164"/>
    </source>
</evidence>
<evidence type="ECO:0000256" key="14">
    <source>
        <dbReference type="ARBA" id="ARBA00023014"/>
    </source>
</evidence>
<dbReference type="Pfam" id="PF07992">
    <property type="entry name" value="Pyr_redox_2"/>
    <property type="match status" value="1"/>
</dbReference>
<sequence length="2168" mass="238418">MSAVSGSAFNKKFVLSSSPVVVQQRHIVATPLRFCENNNRGLSCCGVKTQAQAHVNDALEMLVRMTHRGACGCEANTGDGAGVLVALPHGFFMDVAKDVGFELPPPGEYAVGMFYLPTSESRREESKIVFTKMGMAIRVPAAVTAASVMVSAAEVAESLGHVVLGWRSVPTNNNGLGKSALQTEPVVEQVFLTPTPQSKADFEQQMYILRRVSMVAIRAALNLQHGGVKDFYICSLSSRTVVYKGQLKPDQLKPYYYADLGSERFSSYMAMVNISPTSSLFNSQTPYNTKLQVEVTGNGHVFDAGLDAMGELARNFNMEYTMLQKLDAVLLPWPLLDEIFKFGGGKGIEIGQGRLGYLRCFVHSRFSTNTFPSWDRSQPMRVLGHNGEINTLRGNVNWMKAREGLLKCNNLGLSKNEMKKLLPIVDASSSDSGSFDGVLELLVRAGRSLPEAMMMMIPEAWQNDENMDPDRKALYEYFSALMEPWDGPALISFTDGRYLGATLDRNGLRPGRFYVTHSGRVIMASEVGVVDIPPEDVSRKGRLNPGMMLLVDFDKHIVVDDEALKKQYSLARPYGDWLKRQKIELKDIMDSVHESDRVPPSIYGAIPVSNHNSTEMVGIHGLLAPLKAFGYTVEALEMLLLPMAKDATEPLGSMGNDAPLAVMSNREKLTYEYFKQMFAQVTNPPIDPIREKIVTSMECMIGPEGDLTETTEEQCRRLSLKGPLLSIEEIEAIKKMNYRGWRSKVLDITYSKTRGRKGLEETLDRICLEARKAIKEGYTTLVLSDRAFSSKRVAVSSLLAVGAVHHHLVSKLERTRIGLIVESAEPREVHHFCTLVGFGADAICPYLAVEAIWRLQIDGKIPPNSSGVFHSKEELVKRYFKASSYGMMKVLAKMGISTLASYKGAQIFEALGLSSEVIQRCFSGTPSRVEGATFEMLARDALSLHELAFPSRSMPPGSADANALPNPGDYHWRKGGEVHLNDPLAIAKLQEAARENSVAAYKEYSKRIQELNKTCNLRGMLKFKEADVKVPLEEVEPATEIVKRFCTGAMSYGSISLEAHTTLAIAMNKIGGKSNTETYKGNGVVKDQSIFQLEAFLTGYCLGVISCLCEGGENPSRLEPLPNGSMNPKRSAIKQVASGRFGVSSYYLTNADELQIKMAQGAKPGEGGELPGHKVIGDIAITRNSTAGVGLISPPPHHDIYSIEDLAQLIHDLKNSNPGARISVKLVSEAGVGVIASGVVKGHADHVLISGHDGGTGASRWTGIKSAGLPWELGLAETHQTLVANDLRGRTVLQTDGQLKTGRDVAIAALLGAEEFGFSTAPLITLGCIMMRKCHKNTCPVGIATQDPVLREKFAGEPEHVINFFFMLAEEVREILSQLGFRSIKEMIGRSDMLEVDQEVVKNNEKLENIDLSLLLKPAAEIRPEAAQYCIQKQDHGLDMALDQKLISLSAAALQKSLPVYIEMPIKNVNRAVGTMLSHEVTKRYHMAGLPRDTIHIKLSGSAGQSLGAFLCPGIMLELEGDSNDYVGKGLSGGKIVVYPPRKSQFDPKDNIVIGNVALYGATSGEAYFNGMAAERFCVRNSGAKAVVEGVGDHGCEYMTGGTVVVLGKTGRNFAAGMSGGVAYVLDADESFQSRCNLELVDLDKVEEEEDIMTLMMMIQQHQRYTKSELAGDILADFENLLPKFIKVFPRDYKRVLQNLKAEEATKETEALISREAEENEEAELMEKDAFEELKKLAAVSLNGKASQDVDEAQTLKRPTQVTEAVKHRGFVAYERESISYRDPTVRMSDWEEVMESPKPGPLLTTQSARCMDCGTPFCHQDNTGCPLGNKIPEFNELVYQNRWREALDRLLETNNFPEFTGRVCPAPCEGSCVLGIIENPVSIKSIECSIIDKAFEEGWMVPRPPLKRTGKRVAIVGSGPAGLAAADQLNKMGHLVTIFERADRVGGLMIDLPVPGRELSGIHFAMEFLHANTKSLLDSNLEDGKYISAKGKKWPRVFRVDYGHQEATTKFGKDPRTYEVLTKRFVGDEQGKLKGLEVVQVHWEKDATGKFQFKEVEGSEEMIEADLAFLAMGFLGPEPTIADRLGVERDNRSNFKAEYGRFSTNVEGVFAAGDCRRGQSLVVWAISEGRQAASQVDKFLMKEVDINITQEDIIKIQEDSSKQTVMT</sequence>
<dbReference type="InterPro" id="IPR002489">
    <property type="entry name" value="Glu_synth_asu_C"/>
</dbReference>
<dbReference type="InterPro" id="IPR006982">
    <property type="entry name" value="Glu_synth_centr_N"/>
</dbReference>
<dbReference type="Gene3D" id="2.160.20.60">
    <property type="entry name" value="Glutamate synthase, alpha subunit, C-terminal domain"/>
    <property type="match status" value="1"/>
</dbReference>
<dbReference type="Gene3D" id="3.60.20.10">
    <property type="entry name" value="Glutamine Phosphoribosylpyrophosphate, subunit 1, domain 1"/>
    <property type="match status" value="2"/>
</dbReference>
<keyword evidence="21" id="KW-1185">Reference proteome</keyword>
<dbReference type="GO" id="GO:0006537">
    <property type="term" value="P:glutamate biosynthetic process"/>
    <property type="evidence" value="ECO:0007669"/>
    <property type="project" value="UniProtKB-KW"/>
</dbReference>
<keyword evidence="11" id="KW-0315">Glutamine amidotransferase</keyword>
<dbReference type="Gene3D" id="3.20.20.70">
    <property type="entry name" value="Aldolase class I"/>
    <property type="match status" value="2"/>
</dbReference>
<dbReference type="OrthoDB" id="4327079at2759"/>
<evidence type="ECO:0000256" key="4">
    <source>
        <dbReference type="ARBA" id="ARBA00004909"/>
    </source>
</evidence>
<proteinExistence type="inferred from homology"/>
<evidence type="ECO:0000256" key="18">
    <source>
        <dbReference type="PIRSR" id="PIRSR000187-2"/>
    </source>
</evidence>
<dbReference type="GO" id="GO:0016040">
    <property type="term" value="F:glutamate synthase (NADH) activity"/>
    <property type="evidence" value="ECO:0007669"/>
    <property type="project" value="InterPro"/>
</dbReference>
<evidence type="ECO:0000256" key="5">
    <source>
        <dbReference type="ARBA" id="ARBA00009716"/>
    </source>
</evidence>
<dbReference type="SUPFAM" id="SSF51905">
    <property type="entry name" value="FAD/NAD(P)-binding domain"/>
    <property type="match status" value="1"/>
</dbReference>
<keyword evidence="9" id="KW-0479">Metal-binding</keyword>
<dbReference type="GO" id="GO:0005506">
    <property type="term" value="F:iron ion binding"/>
    <property type="evidence" value="ECO:0007669"/>
    <property type="project" value="InterPro"/>
</dbReference>
<keyword evidence="13" id="KW-0408">Iron</keyword>
<evidence type="ECO:0000256" key="17">
    <source>
        <dbReference type="ARBA" id="ARBA00029440"/>
    </source>
</evidence>
<dbReference type="PROSITE" id="PS51278">
    <property type="entry name" value="GATASE_TYPE_2"/>
    <property type="match status" value="1"/>
</dbReference>
<evidence type="ECO:0000256" key="3">
    <source>
        <dbReference type="ARBA" id="ARBA00004802"/>
    </source>
</evidence>
<dbReference type="Gene3D" id="3.40.50.720">
    <property type="entry name" value="NAD(P)-binding Rossmann-like Domain"/>
    <property type="match status" value="1"/>
</dbReference>
<dbReference type="InterPro" id="IPR028261">
    <property type="entry name" value="DPD_II"/>
</dbReference>
<dbReference type="FunFam" id="2.160.20.60:FF:000001">
    <property type="entry name" value="Glutamate synthase, large subunit"/>
    <property type="match status" value="1"/>
</dbReference>
<keyword evidence="16 18" id="KW-0003">3Fe-4S</keyword>
<dbReference type="GO" id="GO:0051538">
    <property type="term" value="F:3 iron, 4 sulfur cluster binding"/>
    <property type="evidence" value="ECO:0007669"/>
    <property type="project" value="UniProtKB-KW"/>
</dbReference>
<dbReference type="Gene3D" id="3.50.50.60">
    <property type="entry name" value="FAD/NAD(P)-binding domain"/>
    <property type="match status" value="2"/>
</dbReference>
<dbReference type="InterPro" id="IPR036485">
    <property type="entry name" value="Glu_synth_asu_C_sf"/>
</dbReference>
<dbReference type="EMBL" id="JACGCM010002347">
    <property type="protein sequence ID" value="KAF6140840.1"/>
    <property type="molecule type" value="Genomic_DNA"/>
</dbReference>
<keyword evidence="15" id="KW-0314">Glutamate biosynthesis</keyword>
<evidence type="ECO:0000256" key="11">
    <source>
        <dbReference type="ARBA" id="ARBA00022962"/>
    </source>
</evidence>
<keyword evidence="14 18" id="KW-0411">Iron-sulfur</keyword>
<dbReference type="PANTHER" id="PTHR43100">
    <property type="entry name" value="GLUTAMATE SYNTHASE [NADPH] SMALL CHAIN"/>
    <property type="match status" value="1"/>
</dbReference>
<dbReference type="PIRSF" id="PIRSF000187">
    <property type="entry name" value="GOGAT"/>
    <property type="match status" value="1"/>
</dbReference>
<comment type="similarity">
    <text evidence="5">Belongs to the glutamate synthase family.</text>
</comment>
<evidence type="ECO:0000259" key="19">
    <source>
        <dbReference type="PROSITE" id="PS51278"/>
    </source>
</evidence>
<dbReference type="InterPro" id="IPR017932">
    <property type="entry name" value="GATase_2_dom"/>
</dbReference>
<organism evidence="20 21">
    <name type="scientific">Kingdonia uniflora</name>
    <dbReference type="NCBI Taxonomy" id="39325"/>
    <lineage>
        <taxon>Eukaryota</taxon>
        <taxon>Viridiplantae</taxon>
        <taxon>Streptophyta</taxon>
        <taxon>Embryophyta</taxon>
        <taxon>Tracheophyta</taxon>
        <taxon>Spermatophyta</taxon>
        <taxon>Magnoliopsida</taxon>
        <taxon>Ranunculales</taxon>
        <taxon>Circaeasteraceae</taxon>
        <taxon>Kingdonia</taxon>
    </lineage>
</organism>
<keyword evidence="6" id="KW-0028">Amino-acid biosynthesis</keyword>
<evidence type="ECO:0000256" key="1">
    <source>
        <dbReference type="ARBA" id="ARBA00001917"/>
    </source>
</evidence>
<keyword evidence="10" id="KW-0274">FAD</keyword>
<comment type="caution">
    <text evidence="20">The sequence shown here is derived from an EMBL/GenBank/DDBJ whole genome shotgun (WGS) entry which is preliminary data.</text>
</comment>
<dbReference type="CDD" id="cd02808">
    <property type="entry name" value="GltS_FMN"/>
    <property type="match status" value="1"/>
</dbReference>
<dbReference type="CDD" id="cd00713">
    <property type="entry name" value="GltS"/>
    <property type="match status" value="1"/>
</dbReference>
<evidence type="ECO:0000256" key="6">
    <source>
        <dbReference type="ARBA" id="ARBA00022605"/>
    </source>
</evidence>
<keyword evidence="8" id="KW-0288">FMN</keyword>
<dbReference type="InterPro" id="IPR012220">
    <property type="entry name" value="Glu_synth_euk"/>
</dbReference>
<keyword evidence="12" id="KW-0560">Oxidoreductase</keyword>
<evidence type="ECO:0000256" key="10">
    <source>
        <dbReference type="ARBA" id="ARBA00022827"/>
    </source>
</evidence>
<reference evidence="20 21" key="1">
    <citation type="journal article" date="2020" name="IScience">
        <title>Genome Sequencing of the Endangered Kingdonia uniflora (Circaeasteraceae, Ranunculales) Reveals Potential Mechanisms of Evolutionary Specialization.</title>
        <authorList>
            <person name="Sun Y."/>
            <person name="Deng T."/>
            <person name="Zhang A."/>
            <person name="Moore M.J."/>
            <person name="Landis J.B."/>
            <person name="Lin N."/>
            <person name="Zhang H."/>
            <person name="Zhang X."/>
            <person name="Huang J."/>
            <person name="Zhang X."/>
            <person name="Sun H."/>
            <person name="Wang H."/>
        </authorList>
    </citation>
    <scope>NUCLEOTIDE SEQUENCE [LARGE SCALE GENOMIC DNA]</scope>
    <source>
        <strain evidence="20">TB1705</strain>
        <tissue evidence="20">Leaf</tissue>
    </source>
</reference>
<dbReference type="SUPFAM" id="SSF51395">
    <property type="entry name" value="FMN-linked oxidoreductases"/>
    <property type="match status" value="1"/>
</dbReference>
<dbReference type="SUPFAM" id="SSF56235">
    <property type="entry name" value="N-terminal nucleophile aminohydrolases (Ntn hydrolases)"/>
    <property type="match status" value="2"/>
</dbReference>
<dbReference type="InterPro" id="IPR002932">
    <property type="entry name" value="Glu_synthdom"/>
</dbReference>
<dbReference type="Pfam" id="PF14691">
    <property type="entry name" value="Fer4_20"/>
    <property type="match status" value="1"/>
</dbReference>
<dbReference type="Gene3D" id="1.10.1060.10">
    <property type="entry name" value="Alpha-helical ferredoxin"/>
    <property type="match status" value="1"/>
</dbReference>
<comment type="cofactor">
    <cofactor evidence="18">
        <name>[3Fe-4S] cluster</name>
        <dbReference type="ChEBI" id="CHEBI:21137"/>
    </cofactor>
    <text evidence="18">Binds 1 [3Fe-4S] cluster.</text>
</comment>
<evidence type="ECO:0000256" key="13">
    <source>
        <dbReference type="ARBA" id="ARBA00023004"/>
    </source>
</evidence>
<comment type="cofactor">
    <cofactor evidence="2">
        <name>FAD</name>
        <dbReference type="ChEBI" id="CHEBI:57692"/>
    </cofactor>
</comment>
<dbReference type="InterPro" id="IPR051394">
    <property type="entry name" value="Glutamate_Synthase"/>
</dbReference>
<protein>
    <recommendedName>
        <fullName evidence="19">Glutamine amidotransferase type-2 domain-containing protein</fullName>
    </recommendedName>
</protein>
<dbReference type="UniPathway" id="UPA00045"/>
<feature type="binding site" evidence="18">
    <location>
        <position position="1328"/>
    </location>
    <ligand>
        <name>[3Fe-4S] cluster</name>
        <dbReference type="ChEBI" id="CHEBI:21137"/>
    </ligand>
</feature>
<gene>
    <name evidence="20" type="ORF">GIB67_042253</name>
</gene>
<name>A0A7J7LE70_9MAGN</name>
<comment type="pathway">
    <text evidence="3">Energy metabolism; nitrogen metabolism.</text>
</comment>
<evidence type="ECO:0000256" key="12">
    <source>
        <dbReference type="ARBA" id="ARBA00023002"/>
    </source>
</evidence>
<dbReference type="FunFam" id="3.20.20.70:FF:000031">
    <property type="entry name" value="Glutamate synthase 1 [NADH]"/>
    <property type="match status" value="1"/>
</dbReference>
<dbReference type="GO" id="GO:0050660">
    <property type="term" value="F:flavin adenine dinucleotide binding"/>
    <property type="evidence" value="ECO:0007669"/>
    <property type="project" value="InterPro"/>
</dbReference>
<dbReference type="PANTHER" id="PTHR43100:SF1">
    <property type="entry name" value="GLUTAMATE SYNTHASE [NADPH] SMALL CHAIN"/>
    <property type="match status" value="1"/>
</dbReference>
<dbReference type="FunFam" id="1.10.1060.10:FF:000009">
    <property type="entry name" value="Glutamate synthase 1 [NADH] chloroplastic"/>
    <property type="match status" value="1"/>
</dbReference>
<dbReference type="Pfam" id="PF13450">
    <property type="entry name" value="NAD_binding_8"/>
    <property type="match status" value="1"/>
</dbReference>
<evidence type="ECO:0000256" key="8">
    <source>
        <dbReference type="ARBA" id="ARBA00022643"/>
    </source>
</evidence>
<dbReference type="InterPro" id="IPR036188">
    <property type="entry name" value="FAD/NAD-bd_sf"/>
</dbReference>
<dbReference type="SUPFAM" id="SSF46548">
    <property type="entry name" value="alpha-helical ferredoxin"/>
    <property type="match status" value="1"/>
</dbReference>
<evidence type="ECO:0000256" key="7">
    <source>
        <dbReference type="ARBA" id="ARBA00022630"/>
    </source>
</evidence>
<keyword evidence="7" id="KW-0285">Flavoprotein</keyword>
<evidence type="ECO:0000256" key="16">
    <source>
        <dbReference type="ARBA" id="ARBA00023291"/>
    </source>
</evidence>
<feature type="binding site" evidence="18">
    <location>
        <position position="1334"/>
    </location>
    <ligand>
        <name>[3Fe-4S] cluster</name>
        <dbReference type="ChEBI" id="CHEBI:21137"/>
    </ligand>
</feature>
<evidence type="ECO:0000256" key="9">
    <source>
        <dbReference type="ARBA" id="ARBA00022723"/>
    </source>
</evidence>
<feature type="domain" description="Glutamine amidotransferase type-2" evidence="19">
    <location>
        <begin position="45"/>
        <end position="554"/>
    </location>
</feature>
<dbReference type="CDD" id="cd00982">
    <property type="entry name" value="gltB_C"/>
    <property type="match status" value="1"/>
</dbReference>
<comment type="pathway">
    <text evidence="17">Amino-acid biosynthesis.</text>
</comment>
<dbReference type="Pfam" id="PF01493">
    <property type="entry name" value="GXGXG"/>
    <property type="match status" value="1"/>
</dbReference>
<dbReference type="Pfam" id="PF00310">
    <property type="entry name" value="GATase_2"/>
    <property type="match status" value="2"/>
</dbReference>
<dbReference type="Proteomes" id="UP000541444">
    <property type="component" value="Unassembled WGS sequence"/>
</dbReference>
<feature type="binding site" evidence="18">
    <location>
        <position position="1339"/>
    </location>
    <ligand>
        <name>[3Fe-4S] cluster</name>
        <dbReference type="ChEBI" id="CHEBI:21137"/>
    </ligand>
</feature>
<evidence type="ECO:0000313" key="21">
    <source>
        <dbReference type="Proteomes" id="UP000541444"/>
    </source>
</evidence>
<dbReference type="InterPro" id="IPR023753">
    <property type="entry name" value="FAD/NAD-binding_dom"/>
</dbReference>
<dbReference type="PRINTS" id="PR00419">
    <property type="entry name" value="ADXRDTASE"/>
</dbReference>